<evidence type="ECO:0000313" key="4">
    <source>
        <dbReference type="EMBL" id="KAJ3708729.1"/>
    </source>
</evidence>
<dbReference type="InterPro" id="IPR032914">
    <property type="entry name" value="Vam6/VPS39/TRAP1"/>
</dbReference>
<dbReference type="GO" id="GO:0006914">
    <property type="term" value="P:autophagy"/>
    <property type="evidence" value="ECO:0007669"/>
    <property type="project" value="TreeGrafter"/>
</dbReference>
<dbReference type="InterPro" id="IPR019452">
    <property type="entry name" value="VPS39/TGF_beta_rcpt-assoc_1"/>
</dbReference>
<dbReference type="PROSITE" id="PS50236">
    <property type="entry name" value="CHCR"/>
    <property type="match status" value="1"/>
</dbReference>
<dbReference type="AlphaFoldDB" id="A0AAD6F199"/>
<dbReference type="GO" id="GO:0006886">
    <property type="term" value="P:intracellular protein transport"/>
    <property type="evidence" value="ECO:0007669"/>
    <property type="project" value="UniProtKB-UniRule"/>
</dbReference>
<feature type="domain" description="CNH" evidence="3">
    <location>
        <begin position="28"/>
        <end position="328"/>
    </location>
</feature>
<dbReference type="Pfam" id="PF00780">
    <property type="entry name" value="CNH"/>
    <property type="match status" value="1"/>
</dbReference>
<organism evidence="4 5">
    <name type="scientific">Rhynchospora tenuis</name>
    <dbReference type="NCBI Taxonomy" id="198213"/>
    <lineage>
        <taxon>Eukaryota</taxon>
        <taxon>Viridiplantae</taxon>
        <taxon>Streptophyta</taxon>
        <taxon>Embryophyta</taxon>
        <taxon>Tracheophyta</taxon>
        <taxon>Spermatophyta</taxon>
        <taxon>Magnoliopsida</taxon>
        <taxon>Liliopsida</taxon>
        <taxon>Poales</taxon>
        <taxon>Cyperaceae</taxon>
        <taxon>Cyperoideae</taxon>
        <taxon>Rhynchosporeae</taxon>
        <taxon>Rhynchospora</taxon>
    </lineage>
</organism>
<comment type="caution">
    <text evidence="4">The sequence shown here is derived from an EMBL/GenBank/DDBJ whole genome shotgun (WGS) entry which is preliminary data.</text>
</comment>
<evidence type="ECO:0000313" key="5">
    <source>
        <dbReference type="Proteomes" id="UP001210211"/>
    </source>
</evidence>
<evidence type="ECO:0000259" key="3">
    <source>
        <dbReference type="PROSITE" id="PS50219"/>
    </source>
</evidence>
<proteinExistence type="predicted"/>
<dbReference type="InterPro" id="IPR000547">
    <property type="entry name" value="Clathrin_H-chain/VPS_repeat"/>
</dbReference>
<evidence type="ECO:0000256" key="1">
    <source>
        <dbReference type="PROSITE-ProRule" id="PRU01006"/>
    </source>
</evidence>
<gene>
    <name evidence="4" type="ORF">LUZ61_012434</name>
</gene>
<dbReference type="GO" id="GO:0016020">
    <property type="term" value="C:membrane"/>
    <property type="evidence" value="ECO:0007669"/>
    <property type="project" value="TreeGrafter"/>
</dbReference>
<dbReference type="Pfam" id="PF10366">
    <property type="entry name" value="Vps39_1"/>
    <property type="match status" value="1"/>
</dbReference>
<feature type="compositionally biased region" description="Polar residues" evidence="2">
    <location>
        <begin position="136"/>
        <end position="148"/>
    </location>
</feature>
<name>A0AAD6F199_9POAL</name>
<dbReference type="Proteomes" id="UP001210211">
    <property type="component" value="Unassembled WGS sequence"/>
</dbReference>
<dbReference type="PROSITE" id="PS50219">
    <property type="entry name" value="CNH"/>
    <property type="match status" value="1"/>
</dbReference>
<feature type="repeat" description="CHCR" evidence="1">
    <location>
        <begin position="643"/>
        <end position="822"/>
    </location>
</feature>
<keyword evidence="5" id="KW-1185">Reference proteome</keyword>
<dbReference type="EMBL" id="JAMRDG010000001">
    <property type="protein sequence ID" value="KAJ3708729.1"/>
    <property type="molecule type" value="Genomic_DNA"/>
</dbReference>
<reference evidence="4 5" key="1">
    <citation type="journal article" date="2022" name="Cell">
        <title>Repeat-based holocentromeres influence genome architecture and karyotype evolution.</title>
        <authorList>
            <person name="Hofstatter P.G."/>
            <person name="Thangavel G."/>
            <person name="Lux T."/>
            <person name="Neumann P."/>
            <person name="Vondrak T."/>
            <person name="Novak P."/>
            <person name="Zhang M."/>
            <person name="Costa L."/>
            <person name="Castellani M."/>
            <person name="Scott A."/>
            <person name="Toegelov H."/>
            <person name="Fuchs J."/>
            <person name="Mata-Sucre Y."/>
            <person name="Dias Y."/>
            <person name="Vanzela A.L.L."/>
            <person name="Huettel B."/>
            <person name="Almeida C.C.S."/>
            <person name="Simkova H."/>
            <person name="Souza G."/>
            <person name="Pedrosa-Harand A."/>
            <person name="Macas J."/>
            <person name="Mayer K.F.X."/>
            <person name="Houben A."/>
            <person name="Marques A."/>
        </authorList>
    </citation>
    <scope>NUCLEOTIDE SEQUENCE [LARGE SCALE GENOMIC DNA]</scope>
    <source>
        <strain evidence="4">RhyTen1mFocal</strain>
    </source>
</reference>
<dbReference type="InterPro" id="IPR019453">
    <property type="entry name" value="VPS39/TGFA1_Znf"/>
</dbReference>
<sequence>MDSSSFTVLEQLTELDPARVANLPQSTPITIRSVAIFSKSESETLIYVGTGGGKLILLSVNPSLSDAVQFVQLISISSRLIEAILVLSEIERVLVLSDGFLYLIDWQLSLPVKKLGFLKEVTAIARRFRTESSNVSSEIRENGNSSSEITEDSAEPSSSDTHYINSSFAIAVMGKKLVVIEMILSDNNVNVHLKEMPAFDGIKAVGWVNESIFVGNSNGYFLVSSETGKSNDIFTLPESFTNPKLKPLSKGEEVLLLVDNLGVVIDPQGQPKGGSLVFRCMPDGVCQLGSYLVISGDRKLEIYRRNGECVQSVDVGKFGSGGLILGGEETGKGEMVAVATTSKVICYRKASVDEQIKALLKKSRYREAISLAISLELDGEITKRTLSFVHAQVGFLLFFDLRFEEAVDHFLLSEEMDPSEVFPFIMQENRWSRLVSPNRYWALHPPPAPLEEVIDAALARIQNMVFLKRAGLDANLDEGFLLNLPSRADLLELAIRNIIRYLVASRNKELSPEVKEGVDTLLMYLYRALDLVSEMENLASSDNNCVVEELEVLLNNSGHLRTLAFLYGSKGMDSKSVSIWRHLARNYAATLWRETGDHGTSNERKAAEEASKILQFSSDEDLVLEHLTWISDIDEDLAVTILISEKRTKQLSPENVLAAIDSRKVAIRQSYLQWLIEDQECDDPQYHTLYALSLARSALEELAMGSDGTERAERSNGILSEDCIDEVVNDRYSVRERLQLFLQASDLYNPEELLEVVNDSELWLEKAILYRKMGQENIVLQILALKLEDSEAAEQYCAEIGRDDAYIQLLDLYLDPQNGREPMFTAAVRLLHNHGESLDPLQVLEKLSPEMPLQLAADTILRMLRARVHHHRQGQIVHSMSRAINLDAKLTRMEERSRHVQLNDESMCDSCHARLGTKLFVMYPDNSVVCYRCYRNQGESPSTNGQFFKKNVSFRPGWLVTR</sequence>
<dbReference type="GO" id="GO:0034058">
    <property type="term" value="P:endosomal vesicle fusion"/>
    <property type="evidence" value="ECO:0007669"/>
    <property type="project" value="TreeGrafter"/>
</dbReference>
<dbReference type="Pfam" id="PF10367">
    <property type="entry name" value="zf-Vps39_C"/>
    <property type="match status" value="1"/>
</dbReference>
<dbReference type="GO" id="GO:0005737">
    <property type="term" value="C:cytoplasm"/>
    <property type="evidence" value="ECO:0007669"/>
    <property type="project" value="TreeGrafter"/>
</dbReference>
<evidence type="ECO:0000256" key="2">
    <source>
        <dbReference type="SAM" id="MobiDB-lite"/>
    </source>
</evidence>
<dbReference type="PANTHER" id="PTHR12894">
    <property type="entry name" value="CNH DOMAIN CONTAINING"/>
    <property type="match status" value="1"/>
</dbReference>
<protein>
    <recommendedName>
        <fullName evidence="3">CNH domain-containing protein</fullName>
    </recommendedName>
</protein>
<dbReference type="PANTHER" id="PTHR12894:SF43">
    <property type="entry name" value="VACUOLAR SORTING PROTEIN 3"/>
    <property type="match status" value="1"/>
</dbReference>
<accession>A0AAD6F199</accession>
<feature type="region of interest" description="Disordered" evidence="2">
    <location>
        <begin position="136"/>
        <end position="160"/>
    </location>
</feature>
<dbReference type="InterPro" id="IPR001180">
    <property type="entry name" value="CNH_dom"/>
</dbReference>